<name>A0ABW8Z225_9FLAO</name>
<evidence type="ECO:0000313" key="4">
    <source>
        <dbReference type="Proteomes" id="UP001629156"/>
    </source>
</evidence>
<evidence type="ECO:0000259" key="2">
    <source>
        <dbReference type="Pfam" id="PF09990"/>
    </source>
</evidence>
<keyword evidence="1" id="KW-1133">Transmembrane helix</keyword>
<protein>
    <submittedName>
        <fullName evidence="3">DUF2231 domain-containing protein</fullName>
    </submittedName>
</protein>
<dbReference type="Pfam" id="PF09990">
    <property type="entry name" value="DUF2231"/>
    <property type="match status" value="1"/>
</dbReference>
<feature type="transmembrane region" description="Helical" evidence="1">
    <location>
        <begin position="12"/>
        <end position="30"/>
    </location>
</feature>
<dbReference type="InterPro" id="IPR019251">
    <property type="entry name" value="DUF2231_TM"/>
</dbReference>
<dbReference type="Proteomes" id="UP001629156">
    <property type="component" value="Unassembled WGS sequence"/>
</dbReference>
<evidence type="ECO:0000313" key="3">
    <source>
        <dbReference type="EMBL" id="MFL9845585.1"/>
    </source>
</evidence>
<organism evidence="3 4">
    <name type="scientific">Flavobacterium rhizosphaerae</name>
    <dbReference type="NCBI Taxonomy" id="3163298"/>
    <lineage>
        <taxon>Bacteria</taxon>
        <taxon>Pseudomonadati</taxon>
        <taxon>Bacteroidota</taxon>
        <taxon>Flavobacteriia</taxon>
        <taxon>Flavobacteriales</taxon>
        <taxon>Flavobacteriaceae</taxon>
        <taxon>Flavobacterium</taxon>
    </lineage>
</organism>
<feature type="domain" description="DUF2231" evidence="2">
    <location>
        <begin position="7"/>
        <end position="138"/>
    </location>
</feature>
<gene>
    <name evidence="3" type="ORF">ABS766_14275</name>
</gene>
<proteinExistence type="predicted"/>
<feature type="transmembrane region" description="Helical" evidence="1">
    <location>
        <begin position="39"/>
        <end position="58"/>
    </location>
</feature>
<reference evidence="3 4" key="1">
    <citation type="submission" date="2024-06" db="EMBL/GenBank/DDBJ databases">
        <authorList>
            <person name="Kaempfer P."/>
            <person name="Viver T."/>
        </authorList>
    </citation>
    <scope>NUCLEOTIDE SEQUENCE [LARGE SCALE GENOMIC DNA]</scope>
    <source>
        <strain evidence="3 4">ST-119</strain>
    </source>
</reference>
<dbReference type="RefSeq" id="WP_408085870.1">
    <property type="nucleotide sequence ID" value="NZ_JBELPZ010000018.1"/>
</dbReference>
<keyword evidence="4" id="KW-1185">Reference proteome</keyword>
<dbReference type="EMBL" id="JBELPZ010000018">
    <property type="protein sequence ID" value="MFL9845585.1"/>
    <property type="molecule type" value="Genomic_DNA"/>
</dbReference>
<sequence>MNGAHFHLVVNHFPIISTIIALLVLIAGLFSKSVPVQRTGYFIFILAAITTIVALQSGEGAEEVVEHLNIAEHQMIHKHEEAAETFAIFSYTLGALSLLGIWLSIKKTYSVAVGILILVISVVTIYFASQTGTTGGEIRHTEIREGSTL</sequence>
<comment type="caution">
    <text evidence="3">The sequence shown here is derived from an EMBL/GenBank/DDBJ whole genome shotgun (WGS) entry which is preliminary data.</text>
</comment>
<accession>A0ABW8Z225</accession>
<keyword evidence="1" id="KW-0812">Transmembrane</keyword>
<feature type="transmembrane region" description="Helical" evidence="1">
    <location>
        <begin position="110"/>
        <end position="129"/>
    </location>
</feature>
<evidence type="ECO:0000256" key="1">
    <source>
        <dbReference type="SAM" id="Phobius"/>
    </source>
</evidence>
<keyword evidence="1" id="KW-0472">Membrane</keyword>
<feature type="transmembrane region" description="Helical" evidence="1">
    <location>
        <begin position="85"/>
        <end position="103"/>
    </location>
</feature>